<feature type="compositionally biased region" description="Basic residues" evidence="1">
    <location>
        <begin position="1"/>
        <end position="11"/>
    </location>
</feature>
<sequence>MTPSTQHHRQHTLAQHAPPASTNTDKQPAMKRAMAVSGQKDARSIHPPQRNRTICNVVRSRNVQAYNITPARLTRQHRRSPQPRQHTAAYDSRYAGSGKSLPSDMVFRSGAPRKMLPVCRGAEVVCMPHAVV</sequence>
<evidence type="ECO:0000313" key="2">
    <source>
        <dbReference type="EMBL" id="GBN67922.1"/>
    </source>
</evidence>
<protein>
    <submittedName>
        <fullName evidence="2">Uncharacterized protein</fullName>
    </submittedName>
</protein>
<feature type="region of interest" description="Disordered" evidence="1">
    <location>
        <begin position="1"/>
        <end position="52"/>
    </location>
</feature>
<proteinExistence type="predicted"/>
<evidence type="ECO:0000313" key="3">
    <source>
        <dbReference type="Proteomes" id="UP000499080"/>
    </source>
</evidence>
<reference evidence="2 3" key="1">
    <citation type="journal article" date="2019" name="Sci. Rep.">
        <title>Orb-weaving spider Araneus ventricosus genome elucidates the spidroin gene catalogue.</title>
        <authorList>
            <person name="Kono N."/>
            <person name="Nakamura H."/>
            <person name="Ohtoshi R."/>
            <person name="Moran D.A.P."/>
            <person name="Shinohara A."/>
            <person name="Yoshida Y."/>
            <person name="Fujiwara M."/>
            <person name="Mori M."/>
            <person name="Tomita M."/>
            <person name="Arakawa K."/>
        </authorList>
    </citation>
    <scope>NUCLEOTIDE SEQUENCE [LARGE SCALE GENOMIC DNA]</scope>
</reference>
<gene>
    <name evidence="2" type="ORF">AVEN_128716_1</name>
</gene>
<evidence type="ECO:0000256" key="1">
    <source>
        <dbReference type="SAM" id="MobiDB-lite"/>
    </source>
</evidence>
<dbReference type="Proteomes" id="UP000499080">
    <property type="component" value="Unassembled WGS sequence"/>
</dbReference>
<comment type="caution">
    <text evidence="2">The sequence shown here is derived from an EMBL/GenBank/DDBJ whole genome shotgun (WGS) entry which is preliminary data.</text>
</comment>
<dbReference type="AlphaFoldDB" id="A0A4Y2QX02"/>
<name>A0A4Y2QX02_ARAVE</name>
<accession>A0A4Y2QX02</accession>
<organism evidence="2 3">
    <name type="scientific">Araneus ventricosus</name>
    <name type="common">Orbweaver spider</name>
    <name type="synonym">Epeira ventricosa</name>
    <dbReference type="NCBI Taxonomy" id="182803"/>
    <lineage>
        <taxon>Eukaryota</taxon>
        <taxon>Metazoa</taxon>
        <taxon>Ecdysozoa</taxon>
        <taxon>Arthropoda</taxon>
        <taxon>Chelicerata</taxon>
        <taxon>Arachnida</taxon>
        <taxon>Araneae</taxon>
        <taxon>Araneomorphae</taxon>
        <taxon>Entelegynae</taxon>
        <taxon>Araneoidea</taxon>
        <taxon>Araneidae</taxon>
        <taxon>Araneus</taxon>
    </lineage>
</organism>
<keyword evidence="3" id="KW-1185">Reference proteome</keyword>
<dbReference type="EMBL" id="BGPR01015076">
    <property type="protein sequence ID" value="GBN67922.1"/>
    <property type="molecule type" value="Genomic_DNA"/>
</dbReference>
<feature type="region of interest" description="Disordered" evidence="1">
    <location>
        <begin position="70"/>
        <end position="103"/>
    </location>
</feature>